<sequence length="411" mass="43634">MARKTVALLSVIPLLGVSFTEARNFVPVVINTWPFTEATSTAWQALEQGKASLDAVEEGCERCEQLQCDGTVGFGGSPDEDGQTTLDAMIMNGTSMEVGAVCDLQDVKEAVLTARLVMQHTHHSMLAGLAAANFAVQMGLTPANLTTDASSRLHADWQANKCQPNFWKNVDPDPSTSCGPYKPNSMQSSVSAMQHTRHQQSKDGAQGVAQAVTTGRPQISRYSHDTISMVALDAQGNVAAASSSNGATHKVPGRVGDACVAGGGAYAETGVGGCGSTGDGDIHLRFLPCFQVVENLRQTHWGVPVHPEAACESAIRRILRVYPEYVGALVAVDSLGRHGAAAHGWNFSYSVRTTEMDKVEVIEIAPLKTHPSPEDDNERLCFAAHCCQSGAADTRNHSPRPSDPSASLLPN</sequence>
<evidence type="ECO:0000313" key="10">
    <source>
        <dbReference type="EMBL" id="KAK9838735.1"/>
    </source>
</evidence>
<dbReference type="GO" id="GO:0003948">
    <property type="term" value="F:N4-(beta-N-acetylglucosaminyl)-L-asparaginase activity"/>
    <property type="evidence" value="ECO:0007669"/>
    <property type="project" value="TreeGrafter"/>
</dbReference>
<evidence type="ECO:0000256" key="3">
    <source>
        <dbReference type="ARBA" id="ARBA00012879"/>
    </source>
</evidence>
<comment type="caution">
    <text evidence="10">The sequence shown here is derived from an EMBL/GenBank/DDBJ whole genome shotgun (WGS) entry which is preliminary data.</text>
</comment>
<evidence type="ECO:0000256" key="2">
    <source>
        <dbReference type="ARBA" id="ARBA00011601"/>
    </source>
</evidence>
<dbReference type="EC" id="3.4.19.5" evidence="3"/>
<feature type="site" description="Cleavage; by autolysis" evidence="7">
    <location>
        <begin position="225"/>
        <end position="226"/>
    </location>
</feature>
<keyword evidence="4" id="KW-0068">Autocatalytic cleavage</keyword>
<evidence type="ECO:0000313" key="11">
    <source>
        <dbReference type="Proteomes" id="UP001438707"/>
    </source>
</evidence>
<evidence type="ECO:0000256" key="9">
    <source>
        <dbReference type="SAM" id="SignalP"/>
    </source>
</evidence>
<feature type="chain" id="PRO_5043743924" description="beta-aspartyl-peptidase" evidence="9">
    <location>
        <begin position="23"/>
        <end position="411"/>
    </location>
</feature>
<evidence type="ECO:0000256" key="6">
    <source>
        <dbReference type="PIRSR" id="PIRSR600246-2"/>
    </source>
</evidence>
<evidence type="ECO:0000256" key="5">
    <source>
        <dbReference type="PIRSR" id="PIRSR600246-1"/>
    </source>
</evidence>
<evidence type="ECO:0000256" key="7">
    <source>
        <dbReference type="PIRSR" id="PIRSR600246-3"/>
    </source>
</evidence>
<dbReference type="PANTHER" id="PTHR10188">
    <property type="entry name" value="L-ASPARAGINASE"/>
    <property type="match status" value="1"/>
</dbReference>
<dbReference type="AlphaFoldDB" id="A0AAW1RYA7"/>
<feature type="region of interest" description="Disordered" evidence="8">
    <location>
        <begin position="391"/>
        <end position="411"/>
    </location>
</feature>
<dbReference type="InterPro" id="IPR029055">
    <property type="entry name" value="Ntn_hydrolases_N"/>
</dbReference>
<dbReference type="GO" id="GO:0005737">
    <property type="term" value="C:cytoplasm"/>
    <property type="evidence" value="ECO:0007669"/>
    <property type="project" value="TreeGrafter"/>
</dbReference>
<feature type="active site" description="Nucleophile" evidence="5">
    <location>
        <position position="226"/>
    </location>
</feature>
<keyword evidence="9" id="KW-0732">Signal</keyword>
<dbReference type="CDD" id="cd04513">
    <property type="entry name" value="Glycosylasparaginase"/>
    <property type="match status" value="1"/>
</dbReference>
<feature type="signal peptide" evidence="9">
    <location>
        <begin position="1"/>
        <end position="22"/>
    </location>
</feature>
<dbReference type="Gene3D" id="3.60.20.30">
    <property type="entry name" value="(Glycosyl)asparaginase"/>
    <property type="match status" value="1"/>
</dbReference>
<name>A0AAW1RYA7_9CHLO</name>
<dbReference type="PANTHER" id="PTHR10188:SF6">
    <property type="entry name" value="N(4)-(BETA-N-ACETYLGLUCOSAMINYL)-L-ASPARAGINASE"/>
    <property type="match status" value="1"/>
</dbReference>
<dbReference type="SUPFAM" id="SSF56235">
    <property type="entry name" value="N-terminal nucleophile aminohydrolases (Ntn hydrolases)"/>
    <property type="match status" value="1"/>
</dbReference>
<comment type="catalytic activity">
    <reaction evidence="1">
        <text>Cleavage of a beta-linked Asp residue from the N-terminus of a polypeptide.</text>
        <dbReference type="EC" id="3.4.19.5"/>
    </reaction>
</comment>
<proteinExistence type="predicted"/>
<comment type="subunit">
    <text evidence="2">Heterotetramer of two alpha and two beta chains arranged as a dimer of alpha/beta heterodimers.</text>
</comment>
<gene>
    <name evidence="10" type="ORF">WJX74_002277</name>
</gene>
<evidence type="ECO:0000256" key="1">
    <source>
        <dbReference type="ARBA" id="ARBA00000306"/>
    </source>
</evidence>
<evidence type="ECO:0000256" key="8">
    <source>
        <dbReference type="SAM" id="MobiDB-lite"/>
    </source>
</evidence>
<dbReference type="InterPro" id="IPR000246">
    <property type="entry name" value="Peptidase_T2"/>
</dbReference>
<evidence type="ECO:0000256" key="4">
    <source>
        <dbReference type="ARBA" id="ARBA00022813"/>
    </source>
</evidence>
<organism evidence="10 11">
    <name type="scientific">Apatococcus lobatus</name>
    <dbReference type="NCBI Taxonomy" id="904363"/>
    <lineage>
        <taxon>Eukaryota</taxon>
        <taxon>Viridiplantae</taxon>
        <taxon>Chlorophyta</taxon>
        <taxon>core chlorophytes</taxon>
        <taxon>Trebouxiophyceae</taxon>
        <taxon>Chlorellales</taxon>
        <taxon>Chlorellaceae</taxon>
        <taxon>Apatococcus</taxon>
    </lineage>
</organism>
<dbReference type="EMBL" id="JALJOS010000005">
    <property type="protein sequence ID" value="KAK9838735.1"/>
    <property type="molecule type" value="Genomic_DNA"/>
</dbReference>
<dbReference type="Pfam" id="PF01112">
    <property type="entry name" value="Asparaginase_2"/>
    <property type="match status" value="1"/>
</dbReference>
<feature type="binding site" evidence="6">
    <location>
        <begin position="277"/>
        <end position="280"/>
    </location>
    <ligand>
        <name>substrate</name>
    </ligand>
</feature>
<protein>
    <recommendedName>
        <fullName evidence="3">beta-aspartyl-peptidase</fullName>
        <ecNumber evidence="3">3.4.19.5</ecNumber>
    </recommendedName>
</protein>
<reference evidence="10 11" key="1">
    <citation type="journal article" date="2024" name="Nat. Commun.">
        <title>Phylogenomics reveals the evolutionary origins of lichenization in chlorophyte algae.</title>
        <authorList>
            <person name="Puginier C."/>
            <person name="Libourel C."/>
            <person name="Otte J."/>
            <person name="Skaloud P."/>
            <person name="Haon M."/>
            <person name="Grisel S."/>
            <person name="Petersen M."/>
            <person name="Berrin J.G."/>
            <person name="Delaux P.M."/>
            <person name="Dal Grande F."/>
            <person name="Keller J."/>
        </authorList>
    </citation>
    <scope>NUCLEOTIDE SEQUENCE [LARGE SCALE GENOMIC DNA]</scope>
    <source>
        <strain evidence="10 11">SAG 2145</strain>
    </source>
</reference>
<dbReference type="Proteomes" id="UP001438707">
    <property type="component" value="Unassembled WGS sequence"/>
</dbReference>
<keyword evidence="11" id="KW-1185">Reference proteome</keyword>
<feature type="binding site" evidence="6">
    <location>
        <begin position="254"/>
        <end position="257"/>
    </location>
    <ligand>
        <name>substrate</name>
    </ligand>
</feature>
<dbReference type="GO" id="GO:0008798">
    <property type="term" value="F:beta-aspartyl-peptidase activity"/>
    <property type="evidence" value="ECO:0007669"/>
    <property type="project" value="UniProtKB-EC"/>
</dbReference>
<accession>A0AAW1RYA7</accession>